<feature type="transmembrane region" description="Helical" evidence="6">
    <location>
        <begin position="127"/>
        <end position="146"/>
    </location>
</feature>
<comment type="caution">
    <text evidence="7">The sequence shown here is derived from an EMBL/GenBank/DDBJ whole genome shotgun (WGS) entry which is preliminary data.</text>
</comment>
<evidence type="ECO:0000313" key="7">
    <source>
        <dbReference type="EMBL" id="TQN49766.1"/>
    </source>
</evidence>
<evidence type="ECO:0000256" key="6">
    <source>
        <dbReference type="SAM" id="Phobius"/>
    </source>
</evidence>
<dbReference type="Proteomes" id="UP000315403">
    <property type="component" value="Unassembled WGS sequence"/>
</dbReference>
<dbReference type="GO" id="GO:0005886">
    <property type="term" value="C:plasma membrane"/>
    <property type="evidence" value="ECO:0007669"/>
    <property type="project" value="UniProtKB-SubCell"/>
</dbReference>
<sequence length="157" mass="17711">MAKPDVEESQPAVSISGMRARILRFYERFLDLIVVVLIFVMLITLLASVVGVVWDVYKTVLSFREEAAIQGLVADVLSVFVLIELFRTFTDYLEFHRIRLRVLSEVAIVFVLRELFIGLYAHRLGPMDLIATAVLLAVLVGARVAAVQYAPKNTERD</sequence>
<dbReference type="InterPro" id="IPR020948">
    <property type="entry name" value="P_starv_induced_PsiE-like"/>
</dbReference>
<keyword evidence="3 6" id="KW-0812">Transmembrane</keyword>
<evidence type="ECO:0000313" key="8">
    <source>
        <dbReference type="Proteomes" id="UP000315403"/>
    </source>
</evidence>
<dbReference type="EMBL" id="SZUV01000002">
    <property type="protein sequence ID" value="TQN49766.1"/>
    <property type="molecule type" value="Genomic_DNA"/>
</dbReference>
<evidence type="ECO:0008006" key="9">
    <source>
        <dbReference type="Google" id="ProtNLM"/>
    </source>
</evidence>
<evidence type="ECO:0000256" key="4">
    <source>
        <dbReference type="ARBA" id="ARBA00022989"/>
    </source>
</evidence>
<accession>A0A543Q0B4</accession>
<reference evidence="7 8" key="1">
    <citation type="submission" date="2019-03" db="EMBL/GenBank/DDBJ databases">
        <title>New insights into Acidothiobacillus thiooxidans sulfur metabolism through coupled gene expression, solution geochemistry, microscopy and spectroscopy analyses.</title>
        <authorList>
            <person name="Camacho D."/>
            <person name="Frazao R."/>
            <person name="Fouillen A."/>
            <person name="Nanci A."/>
            <person name="Lang B.F."/>
            <person name="Apte S.C."/>
            <person name="Baron C."/>
            <person name="Warren L.A."/>
        </authorList>
    </citation>
    <scope>NUCLEOTIDE SEQUENCE [LARGE SCALE GENOMIC DNA]</scope>
    <source>
        <strain evidence="7 8">ATCC 19377</strain>
    </source>
</reference>
<evidence type="ECO:0000256" key="5">
    <source>
        <dbReference type="ARBA" id="ARBA00023136"/>
    </source>
</evidence>
<evidence type="ECO:0000256" key="1">
    <source>
        <dbReference type="ARBA" id="ARBA00004651"/>
    </source>
</evidence>
<name>A0A543Q0B4_ACITH</name>
<feature type="transmembrane region" description="Helical" evidence="6">
    <location>
        <begin position="102"/>
        <end position="121"/>
    </location>
</feature>
<feature type="transmembrane region" description="Helical" evidence="6">
    <location>
        <begin position="69"/>
        <end position="90"/>
    </location>
</feature>
<proteinExistence type="predicted"/>
<protein>
    <recommendedName>
        <fullName evidence="9">Protein PsiE</fullName>
    </recommendedName>
</protein>
<evidence type="ECO:0000256" key="3">
    <source>
        <dbReference type="ARBA" id="ARBA00022692"/>
    </source>
</evidence>
<evidence type="ECO:0000256" key="2">
    <source>
        <dbReference type="ARBA" id="ARBA00022475"/>
    </source>
</evidence>
<keyword evidence="5 6" id="KW-0472">Membrane</keyword>
<organism evidence="7 8">
    <name type="scientific">Acidithiobacillus thiooxidans ATCC 19377</name>
    <dbReference type="NCBI Taxonomy" id="637390"/>
    <lineage>
        <taxon>Bacteria</taxon>
        <taxon>Pseudomonadati</taxon>
        <taxon>Pseudomonadota</taxon>
        <taxon>Acidithiobacillia</taxon>
        <taxon>Acidithiobacillales</taxon>
        <taxon>Acidithiobacillaceae</taxon>
        <taxon>Acidithiobacillus</taxon>
    </lineage>
</organism>
<keyword evidence="2" id="KW-1003">Cell membrane</keyword>
<dbReference type="Pfam" id="PF06146">
    <property type="entry name" value="PsiE"/>
    <property type="match status" value="1"/>
</dbReference>
<comment type="subcellular location">
    <subcellularLocation>
        <location evidence="1">Cell membrane</location>
        <topology evidence="1">Multi-pass membrane protein</topology>
    </subcellularLocation>
</comment>
<keyword evidence="4 6" id="KW-1133">Transmembrane helix</keyword>
<dbReference type="AlphaFoldDB" id="A0A543Q0B4"/>
<feature type="transmembrane region" description="Helical" evidence="6">
    <location>
        <begin position="29"/>
        <end position="57"/>
    </location>
</feature>
<gene>
    <name evidence="7" type="ORF">DLNHIDIE_02555</name>
</gene>